<sequence length="121" mass="14242">MKKILTILAFLITTSIFAQDTFTQKHSEKLDKRATEIAKAYDKQLEMTTKQFMLFEKKVEEFLITRNKIENNFTGKTKLAKLYNMQREETAEMADILTSIQLDVYKQIKDDIQPLETINKK</sequence>
<protein>
    <submittedName>
        <fullName evidence="2">Uncharacterized protein</fullName>
    </submittedName>
</protein>
<dbReference type="AlphaFoldDB" id="A0A2T1NGS2"/>
<evidence type="ECO:0000256" key="1">
    <source>
        <dbReference type="SAM" id="SignalP"/>
    </source>
</evidence>
<dbReference type="RefSeq" id="WP_106677734.1">
    <property type="nucleotide sequence ID" value="NZ_JACHWV010000001.1"/>
</dbReference>
<name>A0A2T1NGS2_9FLAO</name>
<feature type="signal peptide" evidence="1">
    <location>
        <begin position="1"/>
        <end position="18"/>
    </location>
</feature>
<reference evidence="2 3" key="1">
    <citation type="submission" date="2018-03" db="EMBL/GenBank/DDBJ databases">
        <title>Mesoflavibacter sp. HG37 and Mesoflavibacter sp. HG96 sp.nov., two marine bacteria isolated from seawater of Western Pacific Ocean.</title>
        <authorList>
            <person name="Cheng H."/>
            <person name="Wu Y.-H."/>
            <person name="Guo L.-L."/>
            <person name="Xu X.-W."/>
        </authorList>
    </citation>
    <scope>NUCLEOTIDE SEQUENCE [LARGE SCALE GENOMIC DNA]</scope>
    <source>
        <strain evidence="2 3">KCTC 42117</strain>
    </source>
</reference>
<gene>
    <name evidence="2" type="ORF">C7H61_05185</name>
</gene>
<dbReference type="OrthoDB" id="1453593at2"/>
<proteinExistence type="predicted"/>
<dbReference type="EMBL" id="PXOT01000020">
    <property type="protein sequence ID" value="PSG91972.1"/>
    <property type="molecule type" value="Genomic_DNA"/>
</dbReference>
<accession>A0A2T1NGS2</accession>
<evidence type="ECO:0000313" key="3">
    <source>
        <dbReference type="Proteomes" id="UP000238430"/>
    </source>
</evidence>
<keyword evidence="1" id="KW-0732">Signal</keyword>
<dbReference type="Proteomes" id="UP000238430">
    <property type="component" value="Unassembled WGS sequence"/>
</dbReference>
<organism evidence="2 3">
    <name type="scientific">Mesoflavibacter zeaxanthinifaciens subsp. sabulilitoris</name>
    <dbReference type="NCBI Taxonomy" id="1520893"/>
    <lineage>
        <taxon>Bacteria</taxon>
        <taxon>Pseudomonadati</taxon>
        <taxon>Bacteroidota</taxon>
        <taxon>Flavobacteriia</taxon>
        <taxon>Flavobacteriales</taxon>
        <taxon>Flavobacteriaceae</taxon>
        <taxon>Mesoflavibacter</taxon>
    </lineage>
</organism>
<keyword evidence="3" id="KW-1185">Reference proteome</keyword>
<evidence type="ECO:0000313" key="2">
    <source>
        <dbReference type="EMBL" id="PSG91972.1"/>
    </source>
</evidence>
<feature type="chain" id="PRO_5015709639" evidence="1">
    <location>
        <begin position="19"/>
        <end position="121"/>
    </location>
</feature>
<comment type="caution">
    <text evidence="2">The sequence shown here is derived from an EMBL/GenBank/DDBJ whole genome shotgun (WGS) entry which is preliminary data.</text>
</comment>